<gene>
    <name evidence="10" type="ORF">EGT67_15995</name>
</gene>
<evidence type="ECO:0000256" key="8">
    <source>
        <dbReference type="ARBA" id="ARBA00023125"/>
    </source>
</evidence>
<dbReference type="PROSITE" id="PS50937">
    <property type="entry name" value="HTH_MERR_2"/>
    <property type="match status" value="1"/>
</dbReference>
<dbReference type="InterPro" id="IPR046938">
    <property type="entry name" value="DNA_clamp_sf"/>
</dbReference>
<evidence type="ECO:0000256" key="4">
    <source>
        <dbReference type="ARBA" id="ARBA00022679"/>
    </source>
</evidence>
<evidence type="ECO:0000256" key="6">
    <source>
        <dbReference type="ARBA" id="ARBA00022705"/>
    </source>
</evidence>
<dbReference type="InterPro" id="IPR022637">
    <property type="entry name" value="DNA_polIII_beta_cen"/>
</dbReference>
<dbReference type="CDD" id="cd00140">
    <property type="entry name" value="beta_clamp"/>
    <property type="match status" value="1"/>
</dbReference>
<comment type="similarity">
    <text evidence="2">Belongs to the beta sliding clamp family.</text>
</comment>
<evidence type="ECO:0000256" key="5">
    <source>
        <dbReference type="ARBA" id="ARBA00022695"/>
    </source>
</evidence>
<dbReference type="PANTHER" id="PTHR30478">
    <property type="entry name" value="DNA POLYMERASE III SUBUNIT BETA"/>
    <property type="match status" value="1"/>
</dbReference>
<dbReference type="SUPFAM" id="SSF55979">
    <property type="entry name" value="DNA clamp"/>
    <property type="match status" value="1"/>
</dbReference>
<dbReference type="CDD" id="cd01107">
    <property type="entry name" value="HTH_BmrR"/>
    <property type="match status" value="1"/>
</dbReference>
<dbReference type="GO" id="GO:0003677">
    <property type="term" value="F:DNA binding"/>
    <property type="evidence" value="ECO:0007669"/>
    <property type="project" value="UniProtKB-KW"/>
</dbReference>
<dbReference type="SMART" id="SM00422">
    <property type="entry name" value="HTH_MERR"/>
    <property type="match status" value="1"/>
</dbReference>
<dbReference type="GO" id="GO:0006271">
    <property type="term" value="P:DNA strand elongation involved in DNA replication"/>
    <property type="evidence" value="ECO:0007669"/>
    <property type="project" value="TreeGrafter"/>
</dbReference>
<dbReference type="Pfam" id="PF13411">
    <property type="entry name" value="MerR_1"/>
    <property type="match status" value="1"/>
</dbReference>
<keyword evidence="3" id="KW-0963">Cytoplasm</keyword>
<dbReference type="PROSITE" id="PS00552">
    <property type="entry name" value="HTH_MERR_1"/>
    <property type="match status" value="1"/>
</dbReference>
<dbReference type="InterPro" id="IPR000551">
    <property type="entry name" value="MerR-type_HTH_dom"/>
</dbReference>
<name>A0A3S3ATZ5_9NOCA</name>
<dbReference type="GO" id="GO:0005737">
    <property type="term" value="C:cytoplasm"/>
    <property type="evidence" value="ECO:0007669"/>
    <property type="project" value="UniProtKB-SubCell"/>
</dbReference>
<dbReference type="Gene3D" id="3.10.150.10">
    <property type="entry name" value="DNA Polymerase III, subunit A, domain 2"/>
    <property type="match status" value="2"/>
</dbReference>
<evidence type="ECO:0000256" key="2">
    <source>
        <dbReference type="ARBA" id="ARBA00010752"/>
    </source>
</evidence>
<dbReference type="Proteomes" id="UP000286208">
    <property type="component" value="Unassembled WGS sequence"/>
</dbReference>
<proteinExistence type="inferred from homology"/>
<feature type="domain" description="HTH merR-type" evidence="9">
    <location>
        <begin position="9"/>
        <end position="79"/>
    </location>
</feature>
<reference evidence="10 11" key="1">
    <citation type="submission" date="2018-11" db="EMBL/GenBank/DDBJ databases">
        <title>Rhodococcus spongicola sp. nov. and Rhodococcus xishaensis sp. nov. from marine sponges.</title>
        <authorList>
            <person name="Li L."/>
            <person name="Lin H.W."/>
        </authorList>
    </citation>
    <scope>NUCLEOTIDE SEQUENCE [LARGE SCALE GENOMIC DNA]</scope>
    <source>
        <strain evidence="10 11">CCTCC AB2014297</strain>
    </source>
</reference>
<comment type="subcellular location">
    <subcellularLocation>
        <location evidence="1">Cytoplasm</location>
    </subcellularLocation>
</comment>
<evidence type="ECO:0000256" key="7">
    <source>
        <dbReference type="ARBA" id="ARBA00022932"/>
    </source>
</evidence>
<dbReference type="Pfam" id="PF02767">
    <property type="entry name" value="DNA_pol3_beta_2"/>
    <property type="match status" value="1"/>
</dbReference>
<dbReference type="PANTHER" id="PTHR30478:SF0">
    <property type="entry name" value="BETA SLIDING CLAMP"/>
    <property type="match status" value="1"/>
</dbReference>
<dbReference type="GO" id="GO:0008408">
    <property type="term" value="F:3'-5' exonuclease activity"/>
    <property type="evidence" value="ECO:0007669"/>
    <property type="project" value="InterPro"/>
</dbReference>
<organism evidence="10 11">
    <name type="scientific">Prescottella agglutinans</name>
    <dbReference type="NCBI Taxonomy" id="1644129"/>
    <lineage>
        <taxon>Bacteria</taxon>
        <taxon>Bacillati</taxon>
        <taxon>Actinomycetota</taxon>
        <taxon>Actinomycetes</taxon>
        <taxon>Mycobacteriales</taxon>
        <taxon>Nocardiaceae</taxon>
        <taxon>Prescottella</taxon>
    </lineage>
</organism>
<dbReference type="SMART" id="SM00480">
    <property type="entry name" value="POL3Bc"/>
    <property type="match status" value="1"/>
</dbReference>
<evidence type="ECO:0000313" key="11">
    <source>
        <dbReference type="Proteomes" id="UP000286208"/>
    </source>
</evidence>
<dbReference type="GO" id="GO:0003887">
    <property type="term" value="F:DNA-directed DNA polymerase activity"/>
    <property type="evidence" value="ECO:0007669"/>
    <property type="project" value="UniProtKB-KW"/>
</dbReference>
<accession>A0A3S3ATZ5</accession>
<dbReference type="AlphaFoldDB" id="A0A3S3ATZ5"/>
<dbReference type="Gene3D" id="1.10.1660.10">
    <property type="match status" value="1"/>
</dbReference>
<dbReference type="InterPro" id="IPR009061">
    <property type="entry name" value="DNA-bd_dom_put_sf"/>
</dbReference>
<dbReference type="GO" id="GO:0009360">
    <property type="term" value="C:DNA polymerase III complex"/>
    <property type="evidence" value="ECO:0007669"/>
    <property type="project" value="InterPro"/>
</dbReference>
<keyword evidence="7" id="KW-0239">DNA-directed DNA polymerase</keyword>
<dbReference type="OrthoDB" id="7849865at2"/>
<keyword evidence="6" id="KW-0235">DNA replication</keyword>
<dbReference type="GO" id="GO:0006355">
    <property type="term" value="P:regulation of DNA-templated transcription"/>
    <property type="evidence" value="ECO:0007669"/>
    <property type="project" value="InterPro"/>
</dbReference>
<dbReference type="InterPro" id="IPR001001">
    <property type="entry name" value="DNA_polIII_beta"/>
</dbReference>
<comment type="caution">
    <text evidence="10">The sequence shown here is derived from an EMBL/GenBank/DDBJ whole genome shotgun (WGS) entry which is preliminary data.</text>
</comment>
<keyword evidence="4" id="KW-0808">Transferase</keyword>
<dbReference type="SUPFAM" id="SSF46955">
    <property type="entry name" value="Putative DNA-binding domain"/>
    <property type="match status" value="1"/>
</dbReference>
<evidence type="ECO:0000256" key="1">
    <source>
        <dbReference type="ARBA" id="ARBA00004496"/>
    </source>
</evidence>
<sequence length="350" mass="36724">MSASGTDDLITIGVFARASGLTPSALRFYDDCGLLSPAYTDPATGYRYYSGDQRERASTIRRLREIDVPLEAVTRILSAGGDEAVRLLDEHVRLLRERADTAAAVAASLGAALTAGESGRRVALPGRLFGEAVDQVVPAAATDDRFPILTGILIEVGDGAVVLTATDRYRLSTRSLAAPVSGASWAVVVPARELAALTPWLRERREVALRRTPDGVVVAADNGDRRLTSIDDEFPDYRAMLAALPAAATRAIVSRDALLAVTEDASDARVHCVIAAGGVRVLTGDGERRLDADVTGPAVELCFASGALHAALATAVGPDVMLDLSRPDMPVAIRSATDGDLTTLAMPVAP</sequence>
<keyword evidence="8" id="KW-0238">DNA-binding</keyword>
<keyword evidence="5" id="KW-0548">Nucleotidyltransferase</keyword>
<dbReference type="RefSeq" id="WP_127917076.1">
    <property type="nucleotide sequence ID" value="NZ_RKLP01000008.1"/>
</dbReference>
<dbReference type="EMBL" id="RKLP01000008">
    <property type="protein sequence ID" value="RVW08426.1"/>
    <property type="molecule type" value="Genomic_DNA"/>
</dbReference>
<keyword evidence="11" id="KW-1185">Reference proteome</keyword>
<evidence type="ECO:0000313" key="10">
    <source>
        <dbReference type="EMBL" id="RVW08426.1"/>
    </source>
</evidence>
<evidence type="ECO:0000256" key="3">
    <source>
        <dbReference type="ARBA" id="ARBA00022490"/>
    </source>
</evidence>
<protein>
    <submittedName>
        <fullName evidence="10">MerR family transcriptional regulator</fullName>
    </submittedName>
</protein>
<evidence type="ECO:0000259" key="9">
    <source>
        <dbReference type="PROSITE" id="PS50937"/>
    </source>
</evidence>